<feature type="chain" id="PRO_5020420683" description="PKD domain-containing protein" evidence="1">
    <location>
        <begin position="18"/>
        <end position="238"/>
    </location>
</feature>
<gene>
    <name evidence="2" type="ORF">E0486_11250</name>
</gene>
<sequence length="238" mass="24802">MRKNVLLCAALAAGVLAACDKKESCSDADRPDITLSADTLTAGSELRLSASSVRGAQYYLWSGPDGFTSTDQQPVITRIQPANAGVYTVEVGFTGGCRVTASSVPVRVGVPAAPCTQAANSTTINGLPTLSFSRTNAYVTGGSWFLEGNSSNGTVELEFPGTERPGPGLYSIPIGTDWGHGYVRLRAVSSNNNWVTANDKVYVTVSAAGKVTAQFCNVATVGQTNNLHSTMSGKISEP</sequence>
<dbReference type="Gene3D" id="2.60.40.10">
    <property type="entry name" value="Immunoglobulins"/>
    <property type="match status" value="1"/>
</dbReference>
<accession>A0A4V2WML4</accession>
<feature type="signal peptide" evidence="1">
    <location>
        <begin position="1"/>
        <end position="17"/>
    </location>
</feature>
<dbReference type="InterPro" id="IPR035986">
    <property type="entry name" value="PKD_dom_sf"/>
</dbReference>
<dbReference type="Proteomes" id="UP000295164">
    <property type="component" value="Unassembled WGS sequence"/>
</dbReference>
<reference evidence="2 3" key="1">
    <citation type="submission" date="2019-03" db="EMBL/GenBank/DDBJ databases">
        <authorList>
            <person name="Kim M.K.M."/>
        </authorList>
    </citation>
    <scope>NUCLEOTIDE SEQUENCE [LARGE SCALE GENOMIC DNA]</scope>
    <source>
        <strain evidence="2 3">17J68-15</strain>
    </source>
</reference>
<proteinExistence type="predicted"/>
<dbReference type="SUPFAM" id="SSF49299">
    <property type="entry name" value="PKD domain"/>
    <property type="match status" value="1"/>
</dbReference>
<dbReference type="EMBL" id="SKFH01000016">
    <property type="protein sequence ID" value="TCZ70524.1"/>
    <property type="molecule type" value="Genomic_DNA"/>
</dbReference>
<evidence type="ECO:0000313" key="3">
    <source>
        <dbReference type="Proteomes" id="UP000295164"/>
    </source>
</evidence>
<dbReference type="RefSeq" id="WP_131852278.1">
    <property type="nucleotide sequence ID" value="NZ_SKFH01000016.1"/>
</dbReference>
<evidence type="ECO:0000313" key="2">
    <source>
        <dbReference type="EMBL" id="TCZ70524.1"/>
    </source>
</evidence>
<organism evidence="2 3">
    <name type="scientific">Flaviaesturariibacter aridisoli</name>
    <dbReference type="NCBI Taxonomy" id="2545761"/>
    <lineage>
        <taxon>Bacteria</taxon>
        <taxon>Pseudomonadati</taxon>
        <taxon>Bacteroidota</taxon>
        <taxon>Chitinophagia</taxon>
        <taxon>Chitinophagales</taxon>
        <taxon>Chitinophagaceae</taxon>
        <taxon>Flaviaestuariibacter</taxon>
    </lineage>
</organism>
<dbReference type="OrthoDB" id="649122at2"/>
<name>A0A4V2WML4_9BACT</name>
<evidence type="ECO:0008006" key="4">
    <source>
        <dbReference type="Google" id="ProtNLM"/>
    </source>
</evidence>
<dbReference type="PROSITE" id="PS51257">
    <property type="entry name" value="PROKAR_LIPOPROTEIN"/>
    <property type="match status" value="1"/>
</dbReference>
<dbReference type="InterPro" id="IPR013783">
    <property type="entry name" value="Ig-like_fold"/>
</dbReference>
<keyword evidence="1" id="KW-0732">Signal</keyword>
<dbReference type="AlphaFoldDB" id="A0A4V2WML4"/>
<keyword evidence="3" id="KW-1185">Reference proteome</keyword>
<comment type="caution">
    <text evidence="2">The sequence shown here is derived from an EMBL/GenBank/DDBJ whole genome shotgun (WGS) entry which is preliminary data.</text>
</comment>
<protein>
    <recommendedName>
        <fullName evidence="4">PKD domain-containing protein</fullName>
    </recommendedName>
</protein>
<evidence type="ECO:0000256" key="1">
    <source>
        <dbReference type="SAM" id="SignalP"/>
    </source>
</evidence>